<evidence type="ECO:0000313" key="5">
    <source>
        <dbReference type="Proteomes" id="UP000283509"/>
    </source>
</evidence>
<dbReference type="AlphaFoldDB" id="A0A3R7MH34"/>
<feature type="transmembrane region" description="Helical" evidence="2">
    <location>
        <begin position="158"/>
        <end position="185"/>
    </location>
</feature>
<evidence type="ECO:0000256" key="1">
    <source>
        <dbReference type="SAM" id="MobiDB-lite"/>
    </source>
</evidence>
<keyword evidence="2" id="KW-0472">Membrane</keyword>
<feature type="signal peptide" evidence="3">
    <location>
        <begin position="1"/>
        <end position="28"/>
    </location>
</feature>
<evidence type="ECO:0000313" key="4">
    <source>
        <dbReference type="EMBL" id="ROT81556.1"/>
    </source>
</evidence>
<evidence type="ECO:0000256" key="3">
    <source>
        <dbReference type="SAM" id="SignalP"/>
    </source>
</evidence>
<keyword evidence="3" id="KW-0732">Signal</keyword>
<dbReference type="OrthoDB" id="6365076at2759"/>
<accession>A0A3R7MH34</accession>
<proteinExistence type="predicted"/>
<evidence type="ECO:0000256" key="2">
    <source>
        <dbReference type="SAM" id="Phobius"/>
    </source>
</evidence>
<keyword evidence="2" id="KW-0812">Transmembrane</keyword>
<evidence type="ECO:0008006" key="6">
    <source>
        <dbReference type="Google" id="ProtNLM"/>
    </source>
</evidence>
<feature type="region of interest" description="Disordered" evidence="1">
    <location>
        <begin position="216"/>
        <end position="235"/>
    </location>
</feature>
<keyword evidence="5" id="KW-1185">Reference proteome</keyword>
<dbReference type="EMBL" id="QCYY01000954">
    <property type="protein sequence ID" value="ROT81556.1"/>
    <property type="molecule type" value="Genomic_DNA"/>
</dbReference>
<reference evidence="4 5" key="1">
    <citation type="submission" date="2018-04" db="EMBL/GenBank/DDBJ databases">
        <authorList>
            <person name="Zhang X."/>
            <person name="Yuan J."/>
            <person name="Li F."/>
            <person name="Xiang J."/>
        </authorList>
    </citation>
    <scope>NUCLEOTIDE SEQUENCE [LARGE SCALE GENOMIC DNA]</scope>
    <source>
        <tissue evidence="4">Muscle</tissue>
    </source>
</reference>
<comment type="caution">
    <text evidence="4">The sequence shown here is derived from an EMBL/GenBank/DDBJ whole genome shotgun (WGS) entry which is preliminary data.</text>
</comment>
<reference evidence="4 5" key="2">
    <citation type="submission" date="2019-01" db="EMBL/GenBank/DDBJ databases">
        <title>The decoding of complex shrimp genome reveals the adaptation for benthos swimmer, frequently molting mechanism and breeding impact on genome.</title>
        <authorList>
            <person name="Sun Y."/>
            <person name="Gao Y."/>
            <person name="Yu Y."/>
        </authorList>
    </citation>
    <scope>NUCLEOTIDE SEQUENCE [LARGE SCALE GENOMIC DNA]</scope>
    <source>
        <tissue evidence="4">Muscle</tissue>
    </source>
</reference>
<keyword evidence="2" id="KW-1133">Transmembrane helix</keyword>
<gene>
    <name evidence="4" type="ORF">C7M84_025286</name>
</gene>
<organism evidence="4 5">
    <name type="scientific">Penaeus vannamei</name>
    <name type="common">Whiteleg shrimp</name>
    <name type="synonym">Litopenaeus vannamei</name>
    <dbReference type="NCBI Taxonomy" id="6689"/>
    <lineage>
        <taxon>Eukaryota</taxon>
        <taxon>Metazoa</taxon>
        <taxon>Ecdysozoa</taxon>
        <taxon>Arthropoda</taxon>
        <taxon>Crustacea</taxon>
        <taxon>Multicrustacea</taxon>
        <taxon>Malacostraca</taxon>
        <taxon>Eumalacostraca</taxon>
        <taxon>Eucarida</taxon>
        <taxon>Decapoda</taxon>
        <taxon>Dendrobranchiata</taxon>
        <taxon>Penaeoidea</taxon>
        <taxon>Penaeidae</taxon>
        <taxon>Penaeus</taxon>
    </lineage>
</organism>
<sequence length="332" mass="36382">MLNILENITKIISLWLLLCSGLLTLVFADEPCQVRSSPRDTPVELAVKASTNSVTLWVRGVGSRTHLLQQGSGMVTFRIGPNYCNETEIMVRRAADLHRWIPLCMAVQSKPGDSVNVSCSADIDSIWSTCKLSPYSSTDHCSSRSPCLTSDLPEGFNVYLLTFGGSLTLLLLILIFSLYMCLVHLSNKLVQGDHRVTMSMFEPSRAMCSESESEARCVHSPQPPPGNGLDSALEKGGNVNETADVYGDADFPLSTLTRRGSAHDSENSFVKGSAAPRWNSGPVYFLSDWEQRRSLADGSEHLPVSMMSGRWTGVRWSRKWSGGGVESGVEEE</sequence>
<feature type="chain" id="PRO_5018754842" description="SRCR domain-containing protein" evidence="3">
    <location>
        <begin position="29"/>
        <end position="332"/>
    </location>
</feature>
<name>A0A3R7MH34_PENVA</name>
<dbReference type="Proteomes" id="UP000283509">
    <property type="component" value="Unassembled WGS sequence"/>
</dbReference>
<protein>
    <recommendedName>
        <fullName evidence="6">SRCR domain-containing protein</fullName>
    </recommendedName>
</protein>